<dbReference type="GO" id="GO:0005524">
    <property type="term" value="F:ATP binding"/>
    <property type="evidence" value="ECO:0007669"/>
    <property type="project" value="UniProtKB-KW"/>
</dbReference>
<proteinExistence type="predicted"/>
<dbReference type="Gene3D" id="3.40.50.300">
    <property type="entry name" value="P-loop containing nucleotide triphosphate hydrolases"/>
    <property type="match status" value="1"/>
</dbReference>
<dbReference type="SMART" id="SM00382">
    <property type="entry name" value="AAA"/>
    <property type="match status" value="1"/>
</dbReference>
<dbReference type="AlphaFoldDB" id="A0A1Y1HU27"/>
<dbReference type="CDD" id="cd03253">
    <property type="entry name" value="ABCC_ATM1_transporter"/>
    <property type="match status" value="1"/>
</dbReference>
<feature type="region of interest" description="Disordered" evidence="8">
    <location>
        <begin position="1"/>
        <end position="24"/>
    </location>
</feature>
<dbReference type="GO" id="GO:0140359">
    <property type="term" value="F:ABC-type transporter activity"/>
    <property type="evidence" value="ECO:0007669"/>
    <property type="project" value="InterPro"/>
</dbReference>
<protein>
    <submittedName>
        <fullName evidence="12">Mitochondrial ABC transporter ATM</fullName>
    </submittedName>
</protein>
<dbReference type="SUPFAM" id="SSF52540">
    <property type="entry name" value="P-loop containing nucleoside triphosphate hydrolases"/>
    <property type="match status" value="1"/>
</dbReference>
<dbReference type="FunFam" id="3.40.50.300:FF:000186">
    <property type="entry name" value="ATP-binding cassette sub-family B member 7, mitochondrial"/>
    <property type="match status" value="1"/>
</dbReference>
<evidence type="ECO:0000256" key="5">
    <source>
        <dbReference type="ARBA" id="ARBA00022840"/>
    </source>
</evidence>
<dbReference type="InterPro" id="IPR011527">
    <property type="entry name" value="ABC1_TM_dom"/>
</dbReference>
<keyword evidence="6 9" id="KW-1133">Transmembrane helix</keyword>
<dbReference type="STRING" id="105231.A0A1Y1HU27"/>
<dbReference type="GO" id="GO:0005743">
    <property type="term" value="C:mitochondrial inner membrane"/>
    <property type="evidence" value="ECO:0000318"/>
    <property type="project" value="GO_Central"/>
</dbReference>
<feature type="compositionally biased region" description="Basic and acidic residues" evidence="8">
    <location>
        <begin position="780"/>
        <end position="794"/>
    </location>
</feature>
<dbReference type="PROSITE" id="PS00211">
    <property type="entry name" value="ABC_TRANSPORTER_1"/>
    <property type="match status" value="1"/>
</dbReference>
<keyword evidence="3 9" id="KW-0812">Transmembrane</keyword>
<feature type="transmembrane region" description="Helical" evidence="9">
    <location>
        <begin position="310"/>
        <end position="329"/>
    </location>
</feature>
<reference evidence="12 13" key="1">
    <citation type="journal article" date="2014" name="Nat. Commun.">
        <title>Klebsormidium flaccidum genome reveals primary factors for plant terrestrial adaptation.</title>
        <authorList>
            <person name="Hori K."/>
            <person name="Maruyama F."/>
            <person name="Fujisawa T."/>
            <person name="Togashi T."/>
            <person name="Yamamoto N."/>
            <person name="Seo M."/>
            <person name="Sato S."/>
            <person name="Yamada T."/>
            <person name="Mori H."/>
            <person name="Tajima N."/>
            <person name="Moriyama T."/>
            <person name="Ikeuchi M."/>
            <person name="Watanabe M."/>
            <person name="Wada H."/>
            <person name="Kobayashi K."/>
            <person name="Saito M."/>
            <person name="Masuda T."/>
            <person name="Sasaki-Sekimoto Y."/>
            <person name="Mashiguchi K."/>
            <person name="Awai K."/>
            <person name="Shimojima M."/>
            <person name="Masuda S."/>
            <person name="Iwai M."/>
            <person name="Nobusawa T."/>
            <person name="Narise T."/>
            <person name="Kondo S."/>
            <person name="Saito H."/>
            <person name="Sato R."/>
            <person name="Murakawa M."/>
            <person name="Ihara Y."/>
            <person name="Oshima-Yamada Y."/>
            <person name="Ohtaka K."/>
            <person name="Satoh M."/>
            <person name="Sonobe K."/>
            <person name="Ishii M."/>
            <person name="Ohtani R."/>
            <person name="Kanamori-Sato M."/>
            <person name="Honoki R."/>
            <person name="Miyazaki D."/>
            <person name="Mochizuki H."/>
            <person name="Umetsu J."/>
            <person name="Higashi K."/>
            <person name="Shibata D."/>
            <person name="Kamiya Y."/>
            <person name="Sato N."/>
            <person name="Nakamura Y."/>
            <person name="Tabata S."/>
            <person name="Ida S."/>
            <person name="Kurokawa K."/>
            <person name="Ohta H."/>
        </authorList>
    </citation>
    <scope>NUCLEOTIDE SEQUENCE [LARGE SCALE GENOMIC DNA]</scope>
    <source>
        <strain evidence="12 13">NIES-2285</strain>
    </source>
</reference>
<feature type="transmembrane region" description="Helical" evidence="9">
    <location>
        <begin position="160"/>
        <end position="182"/>
    </location>
</feature>
<dbReference type="GO" id="GO:0006879">
    <property type="term" value="P:intracellular iron ion homeostasis"/>
    <property type="evidence" value="ECO:0000318"/>
    <property type="project" value="GO_Central"/>
</dbReference>
<name>A0A1Y1HU27_KLENI</name>
<feature type="transmembrane region" description="Helical" evidence="9">
    <location>
        <begin position="281"/>
        <end position="304"/>
    </location>
</feature>
<dbReference type="PROSITE" id="PS50929">
    <property type="entry name" value="ABC_TM1F"/>
    <property type="match status" value="1"/>
</dbReference>
<dbReference type="GO" id="GO:0042626">
    <property type="term" value="F:ATPase-coupled transmembrane transporter activity"/>
    <property type="evidence" value="ECO:0000318"/>
    <property type="project" value="GO_Central"/>
</dbReference>
<evidence type="ECO:0000313" key="13">
    <source>
        <dbReference type="Proteomes" id="UP000054558"/>
    </source>
</evidence>
<dbReference type="InterPro" id="IPR003439">
    <property type="entry name" value="ABC_transporter-like_ATP-bd"/>
</dbReference>
<dbReference type="Pfam" id="PF00005">
    <property type="entry name" value="ABC_tran"/>
    <property type="match status" value="1"/>
</dbReference>
<dbReference type="GO" id="GO:0055085">
    <property type="term" value="P:transmembrane transport"/>
    <property type="evidence" value="ECO:0000318"/>
    <property type="project" value="GO_Central"/>
</dbReference>
<dbReference type="OMA" id="YASMWAS"/>
<keyword evidence="2" id="KW-0813">Transport</keyword>
<dbReference type="Pfam" id="PF00664">
    <property type="entry name" value="ABC_membrane"/>
    <property type="match status" value="1"/>
</dbReference>
<feature type="transmembrane region" description="Helical" evidence="9">
    <location>
        <begin position="202"/>
        <end position="220"/>
    </location>
</feature>
<evidence type="ECO:0000256" key="3">
    <source>
        <dbReference type="ARBA" id="ARBA00022692"/>
    </source>
</evidence>
<sequence>MAAAASLRGLQSSPHFFNGTPRRRPLPAHAALEQALRRTPLCGVSRNFTSTHETVFRRSPLVEKAPPLILKEPNAVSQFTRESLNHTHRRSRKVQTCVASASAGAAVANDFQYPGSQPAITHALSDELPVRLPPPPSDSSILSIFPYLWRLATADKSLRWRVALSLILLVGGKAAGLAGPVLFKRGMDVLSESSKAQGYSQATMYAAVSALVLSGVSKGISGICNEARYTVFSPVGQATGRRVAMHFFDHILHLDMAFHLERKTGALSTIMERGKRSVTMIFRAIVFTLVPTVVELVLVCGLLAKQVSTAFAGVVLLTFAAYVAWTVALTKASMASRKEVNNLNNLTSGKVVDALLNYETVAQFNNQALEEKQYDSLLKDYQDASINLEYLSASLNSGQALILATGVSAIMAMAGTGVIQGRMTVGDLVLANGLILQLSVPLQFLGFLYRELRTSLVDMESMFNTLSRKSALPDGSRELKRSQEGASVTAKDLKFGYSDARQVLKGVSFSIKPGQSVAIVGPSGSGKSTIVRLLLRMYDPQHGSMAIDGVDVRDLTQESLRSAVAVVPQDTVLFNDTIFYNIAYGRPTASKDDIITAAKMAKLHDAIMRMPDGYETLVGERGLKLSGGEKQRVAIARAFLKSPRMLCCDEATSALDSGTEAAILDSLKELAAGRTCLFVAHRLSTVAHCDHILVMDAGLIVEEGTHEELVQKGGAYSKMWSLQQAEKKEDAPENGHNGANGAASVSGRGLESEGLASSSREDSAHVNNGTNGANGVERSLASRELKEEMQRSEEVGVVVEESAKTGTAGFRVDDLLPATRSESE</sequence>
<keyword evidence="13" id="KW-1185">Reference proteome</keyword>
<organism evidence="12 13">
    <name type="scientific">Klebsormidium nitens</name>
    <name type="common">Green alga</name>
    <name type="synonym">Ulothrix nitens</name>
    <dbReference type="NCBI Taxonomy" id="105231"/>
    <lineage>
        <taxon>Eukaryota</taxon>
        <taxon>Viridiplantae</taxon>
        <taxon>Streptophyta</taxon>
        <taxon>Klebsormidiophyceae</taxon>
        <taxon>Klebsormidiales</taxon>
        <taxon>Klebsormidiaceae</taxon>
        <taxon>Klebsormidium</taxon>
    </lineage>
</organism>
<feature type="transmembrane region" description="Helical" evidence="9">
    <location>
        <begin position="400"/>
        <end position="423"/>
    </location>
</feature>
<evidence type="ECO:0000259" key="10">
    <source>
        <dbReference type="PROSITE" id="PS50893"/>
    </source>
</evidence>
<feature type="domain" description="ABC transporter" evidence="10">
    <location>
        <begin position="488"/>
        <end position="722"/>
    </location>
</feature>
<evidence type="ECO:0000256" key="4">
    <source>
        <dbReference type="ARBA" id="ARBA00022741"/>
    </source>
</evidence>
<gene>
    <name evidence="12" type="ORF">KFL_001010190</name>
</gene>
<dbReference type="PROSITE" id="PS50893">
    <property type="entry name" value="ABC_TRANSPORTER_2"/>
    <property type="match status" value="1"/>
</dbReference>
<dbReference type="InterPro" id="IPR039421">
    <property type="entry name" value="Type_1_exporter"/>
</dbReference>
<evidence type="ECO:0000256" key="7">
    <source>
        <dbReference type="ARBA" id="ARBA00023136"/>
    </source>
</evidence>
<dbReference type="PANTHER" id="PTHR24221">
    <property type="entry name" value="ATP-BINDING CASSETTE SUB-FAMILY B"/>
    <property type="match status" value="1"/>
</dbReference>
<dbReference type="InterPro" id="IPR003593">
    <property type="entry name" value="AAA+_ATPase"/>
</dbReference>
<dbReference type="Gene3D" id="1.20.1560.10">
    <property type="entry name" value="ABC transporter type 1, transmembrane domain"/>
    <property type="match status" value="1"/>
</dbReference>
<dbReference type="PANTHER" id="PTHR24221:SF470">
    <property type="entry name" value="MITOCHONDRIAL ABC TRANSPORTER ATM"/>
    <property type="match status" value="1"/>
</dbReference>
<dbReference type="SUPFAM" id="SSF90123">
    <property type="entry name" value="ABC transporter transmembrane region"/>
    <property type="match status" value="1"/>
</dbReference>
<evidence type="ECO:0000256" key="1">
    <source>
        <dbReference type="ARBA" id="ARBA00004141"/>
    </source>
</evidence>
<dbReference type="CDD" id="cd18582">
    <property type="entry name" value="ABC_6TM_ATM1_ABCB7"/>
    <property type="match status" value="1"/>
</dbReference>
<evidence type="ECO:0000259" key="11">
    <source>
        <dbReference type="PROSITE" id="PS50929"/>
    </source>
</evidence>
<dbReference type="OrthoDB" id="6500128at2759"/>
<comment type="subcellular location">
    <subcellularLocation>
        <location evidence="1">Membrane</location>
        <topology evidence="1">Multi-pass membrane protein</topology>
    </subcellularLocation>
</comment>
<dbReference type="InterPro" id="IPR036640">
    <property type="entry name" value="ABC1_TM_sf"/>
</dbReference>
<evidence type="ECO:0000256" key="8">
    <source>
        <dbReference type="SAM" id="MobiDB-lite"/>
    </source>
</evidence>
<keyword evidence="7 9" id="KW-0472">Membrane</keyword>
<evidence type="ECO:0000313" key="12">
    <source>
        <dbReference type="EMBL" id="GAQ82134.1"/>
    </source>
</evidence>
<dbReference type="Proteomes" id="UP000054558">
    <property type="component" value="Unassembled WGS sequence"/>
</dbReference>
<keyword evidence="4" id="KW-0547">Nucleotide-binding</keyword>
<keyword evidence="5" id="KW-0067">ATP-binding</keyword>
<evidence type="ECO:0000256" key="9">
    <source>
        <dbReference type="SAM" id="Phobius"/>
    </source>
</evidence>
<dbReference type="GO" id="GO:0016887">
    <property type="term" value="F:ATP hydrolysis activity"/>
    <property type="evidence" value="ECO:0007669"/>
    <property type="project" value="InterPro"/>
</dbReference>
<feature type="domain" description="ABC transmembrane type-1" evidence="11">
    <location>
        <begin position="163"/>
        <end position="454"/>
    </location>
</feature>
<evidence type="ECO:0000256" key="2">
    <source>
        <dbReference type="ARBA" id="ARBA00022448"/>
    </source>
</evidence>
<accession>A0A1Y1HU27</accession>
<feature type="region of interest" description="Disordered" evidence="8">
    <location>
        <begin position="723"/>
        <end position="824"/>
    </location>
</feature>
<dbReference type="InterPro" id="IPR017871">
    <property type="entry name" value="ABC_transporter-like_CS"/>
</dbReference>
<dbReference type="EMBL" id="DF237050">
    <property type="protein sequence ID" value="GAQ82134.1"/>
    <property type="molecule type" value="Genomic_DNA"/>
</dbReference>
<evidence type="ECO:0000256" key="6">
    <source>
        <dbReference type="ARBA" id="ARBA00022989"/>
    </source>
</evidence>
<dbReference type="InterPro" id="IPR027417">
    <property type="entry name" value="P-loop_NTPase"/>
</dbReference>